<dbReference type="Gene3D" id="6.10.10.10">
    <property type="entry name" value="Flagellar export chaperone, C-terminal domain"/>
    <property type="match status" value="1"/>
</dbReference>
<evidence type="ECO:0000259" key="5">
    <source>
        <dbReference type="Pfam" id="PF00669"/>
    </source>
</evidence>
<dbReference type="Gene3D" id="2.170.280.10">
    <property type="entry name" value="f41 fragment of flagellin, middle domain"/>
    <property type="match status" value="1"/>
</dbReference>
<protein>
    <recommendedName>
        <fullName evidence="4">Flagellin</fullName>
    </recommendedName>
</protein>
<dbReference type="InterPro" id="IPR001029">
    <property type="entry name" value="Flagellin_N"/>
</dbReference>
<evidence type="ECO:0000256" key="1">
    <source>
        <dbReference type="ARBA" id="ARBA00005709"/>
    </source>
</evidence>
<dbReference type="Proteomes" id="UP001615550">
    <property type="component" value="Unassembled WGS sequence"/>
</dbReference>
<keyword evidence="7" id="KW-0966">Cell projection</keyword>
<name>A0ABW8D3T1_9GAMM</name>
<dbReference type="InterPro" id="IPR001492">
    <property type="entry name" value="Flagellin"/>
</dbReference>
<comment type="similarity">
    <text evidence="1 4">Belongs to the bacterial flagellin family.</text>
</comment>
<dbReference type="SUPFAM" id="SSF64518">
    <property type="entry name" value="Phase 1 flagellin"/>
    <property type="match status" value="1"/>
</dbReference>
<organism evidence="7 8">
    <name type="scientific">Legionella lytica</name>
    <dbReference type="NCBI Taxonomy" id="96232"/>
    <lineage>
        <taxon>Bacteria</taxon>
        <taxon>Pseudomonadati</taxon>
        <taxon>Pseudomonadota</taxon>
        <taxon>Gammaproteobacteria</taxon>
        <taxon>Legionellales</taxon>
        <taxon>Legionellaceae</taxon>
        <taxon>Legionella</taxon>
    </lineage>
</organism>
<dbReference type="InterPro" id="IPR046358">
    <property type="entry name" value="Flagellin_C"/>
</dbReference>
<evidence type="ECO:0000256" key="2">
    <source>
        <dbReference type="ARBA" id="ARBA00022525"/>
    </source>
</evidence>
<dbReference type="NCBIfam" id="NF009448">
    <property type="entry name" value="PRK12806.1"/>
    <property type="match status" value="1"/>
</dbReference>
<evidence type="ECO:0000313" key="8">
    <source>
        <dbReference type="Proteomes" id="UP001615550"/>
    </source>
</evidence>
<keyword evidence="2 4" id="KW-0964">Secreted</keyword>
<comment type="function">
    <text evidence="4">Flagellin is the subunit protein which polymerizes to form the filaments of bacterial flagella.</text>
</comment>
<dbReference type="PANTHER" id="PTHR42792">
    <property type="entry name" value="FLAGELLIN"/>
    <property type="match status" value="1"/>
</dbReference>
<evidence type="ECO:0000256" key="4">
    <source>
        <dbReference type="RuleBase" id="RU362073"/>
    </source>
</evidence>
<evidence type="ECO:0000256" key="3">
    <source>
        <dbReference type="ARBA" id="ARBA00023143"/>
    </source>
</evidence>
<dbReference type="Pfam" id="PF00669">
    <property type="entry name" value="Flagellin_N"/>
    <property type="match status" value="1"/>
</dbReference>
<sequence>MAQVINTNVSSLLAQRNLTKSSNAMSTAIERLSSGLKINSAKDDAAGLAISTLMTAQINGVNKAAQNSSDAISLAHIAEGGMGSAIDNLQKMRELSVQAANGTNSSADRLALQDEVSQLISQINDIANDTQFNGQSIINGAFSSTTFQVGANANQTTSFGIDSISASSIGFLAQATGTNVSTTTATDITIGMAGTPGTKTIASSALYATSITGQGAGSAFAKAAAINAANVNGLSVTAQTSGTTGALTFAGGAYALDINGITIFDGDDTALTATTLNDLINSQSSQTGVVSSLDATGTIVTLTAADGRDITVTETGDTPLTAAGSFTSGTALTGTLTMTGDNVIYLGGTIADLGFTSGTIMTDTSGIDTLDISTQAGATTAIQRIDSAIAKITANRAAMGAMENRFEATIANLENISDNTQAARSRIQDTDYAAEMANLTKNQILQQAGTAMLAQANSMPQSVLSLLG</sequence>
<proteinExistence type="inferred from homology"/>
<evidence type="ECO:0000259" key="6">
    <source>
        <dbReference type="Pfam" id="PF00700"/>
    </source>
</evidence>
<feature type="domain" description="Flagellin N-terminal" evidence="5">
    <location>
        <begin position="5"/>
        <end position="141"/>
    </location>
</feature>
<dbReference type="PRINTS" id="PR00207">
    <property type="entry name" value="FLAGELLIN"/>
</dbReference>
<comment type="subcellular location">
    <subcellularLocation>
        <location evidence="4">Secreted</location>
    </subcellularLocation>
    <subcellularLocation>
        <location evidence="4">Bacterial flagellum</location>
    </subcellularLocation>
</comment>
<dbReference type="InterPro" id="IPR042187">
    <property type="entry name" value="Flagellin_C_sub2"/>
</dbReference>
<dbReference type="RefSeq" id="WP_400185963.1">
    <property type="nucleotide sequence ID" value="NZ_JBGORX010000001.1"/>
</dbReference>
<dbReference type="EMBL" id="JBGORX010000001">
    <property type="protein sequence ID" value="MFJ1267349.1"/>
    <property type="molecule type" value="Genomic_DNA"/>
</dbReference>
<feature type="domain" description="Flagellin C-terminal" evidence="6">
    <location>
        <begin position="382"/>
        <end position="467"/>
    </location>
</feature>
<dbReference type="Pfam" id="PF00700">
    <property type="entry name" value="Flagellin_C"/>
    <property type="match status" value="1"/>
</dbReference>
<accession>A0ABW8D3T1</accession>
<gene>
    <name evidence="7" type="ORF">ACD661_02125</name>
</gene>
<dbReference type="Gene3D" id="6.10.280.190">
    <property type="match status" value="1"/>
</dbReference>
<evidence type="ECO:0000313" key="7">
    <source>
        <dbReference type="EMBL" id="MFJ1267349.1"/>
    </source>
</evidence>
<dbReference type="Gene3D" id="1.20.1330.10">
    <property type="entry name" value="f41 fragment of flagellin, N-terminal domain"/>
    <property type="match status" value="1"/>
</dbReference>
<comment type="caution">
    <text evidence="7">The sequence shown here is derived from an EMBL/GenBank/DDBJ whole genome shotgun (WGS) entry which is preliminary data.</text>
</comment>
<dbReference type="PANTHER" id="PTHR42792:SF2">
    <property type="entry name" value="FLAGELLIN"/>
    <property type="match status" value="1"/>
</dbReference>
<keyword evidence="7" id="KW-0969">Cilium</keyword>
<dbReference type="Gene3D" id="2.30.220.10">
    <property type="entry name" value="f41 fragment of flagellin, C-terminal domain"/>
    <property type="match status" value="1"/>
</dbReference>
<keyword evidence="7" id="KW-0282">Flagellum</keyword>
<keyword evidence="8" id="KW-1185">Reference proteome</keyword>
<keyword evidence="3 4" id="KW-0975">Bacterial flagellum</keyword>
<reference evidence="7 8" key="1">
    <citation type="submission" date="2024-08" db="EMBL/GenBank/DDBJ databases">
        <title>Draft Genome Sequence of Legionella lytica strain DSB2004, Isolated From a Fire Sprinkler System.</title>
        <authorList>
            <person name="Everhart A.D."/>
            <person name="Kidane D.T."/>
            <person name="Farone A.L."/>
            <person name="Farone M.B."/>
        </authorList>
    </citation>
    <scope>NUCLEOTIDE SEQUENCE [LARGE SCALE GENOMIC DNA]</scope>
    <source>
        <strain evidence="7 8">DSB2004</strain>
    </source>
</reference>